<evidence type="ECO:0000313" key="1">
    <source>
        <dbReference type="EMBL" id="AGL87861.1"/>
    </source>
</evidence>
<protein>
    <recommendedName>
        <fullName evidence="3">DUF1826 domain-containing protein</fullName>
    </recommendedName>
</protein>
<dbReference type="HOGENOM" id="CLU_093134_1_0_6"/>
<name>A0A2C9EWB7_PSEPH</name>
<reference evidence="2" key="1">
    <citation type="journal article" date="2014" name="Genome Announc.">
        <title>Full-genome sequence of the plant growth-promoting bacterium Pseudomonas protegens CHA0.</title>
        <authorList>
            <person name="Jousset A."/>
            <person name="Schuldes J."/>
            <person name="Keel C."/>
            <person name="Maurhofer M."/>
            <person name="Daniel R."/>
            <person name="Scheu S."/>
            <person name="Thuermer A."/>
        </authorList>
    </citation>
    <scope>NUCLEOTIDE SEQUENCE [LARGE SCALE GENOMIC DNA]</scope>
    <source>
        <strain evidence="2">DSM 19095 / LMG 27888 / CFBP 6595 / CHA0</strain>
    </source>
</reference>
<gene>
    <name evidence="1" type="ORF">PFLCHA0_c61330</name>
</gene>
<dbReference type="GeneID" id="57479132"/>
<dbReference type="Proteomes" id="UP000013940">
    <property type="component" value="Chromosome"/>
</dbReference>
<evidence type="ECO:0000313" key="2">
    <source>
        <dbReference type="Proteomes" id="UP000013940"/>
    </source>
</evidence>
<dbReference type="KEGG" id="pprc:PFLCHA0_c61330"/>
<sequence>MLTLNLPVTPLANPPRWLLLPSVTAPVSRRQAIGSTPAVLAQVLEDEVNLGLWQRQLPAHIADFAELLLSLDQPLAESLSLELPDEDAQPNLRGLASGFSDLQGYEGFIADVAWLVSAFACLLGARRVGLRLRVLDKAMCPRFHVDHVPVRLITTYAGAGSQWLREGAMDRRKLGQAEGEPRDPAQIQQIASGDVALFKGEKWHGNEGFGLIHRSPQPAPGERRLILTLDWLG</sequence>
<evidence type="ECO:0008006" key="3">
    <source>
        <dbReference type="Google" id="ProtNLM"/>
    </source>
</evidence>
<accession>A0A2C9EWB7</accession>
<dbReference type="AlphaFoldDB" id="A0A2C9EWB7"/>
<dbReference type="EMBL" id="CP003190">
    <property type="protein sequence ID" value="AGL87861.1"/>
    <property type="molecule type" value="Genomic_DNA"/>
</dbReference>
<dbReference type="eggNOG" id="ENOG502ZV50">
    <property type="taxonomic scope" value="Bacteria"/>
</dbReference>
<dbReference type="Pfam" id="PF08856">
    <property type="entry name" value="DUF1826"/>
    <property type="match status" value="1"/>
</dbReference>
<dbReference type="InterPro" id="IPR014955">
    <property type="entry name" value="DUF1826"/>
</dbReference>
<dbReference type="RefSeq" id="WP_015637542.1">
    <property type="nucleotide sequence ID" value="NC_021237.1"/>
</dbReference>
<organism evidence="1 2">
    <name type="scientific">Pseudomonas protegens (strain DSM 19095 / LMG 27888 / CFBP 6595 / CHA0)</name>
    <dbReference type="NCBI Taxonomy" id="1124983"/>
    <lineage>
        <taxon>Bacteria</taxon>
        <taxon>Pseudomonadati</taxon>
        <taxon>Pseudomonadota</taxon>
        <taxon>Gammaproteobacteria</taxon>
        <taxon>Pseudomonadales</taxon>
        <taxon>Pseudomonadaceae</taxon>
        <taxon>Pseudomonas</taxon>
    </lineage>
</organism>
<proteinExistence type="predicted"/>